<evidence type="ECO:0000256" key="6">
    <source>
        <dbReference type="ARBA" id="ARBA00022763"/>
    </source>
</evidence>
<evidence type="ECO:0000259" key="20">
    <source>
        <dbReference type="PROSITE" id="PS51192"/>
    </source>
</evidence>
<feature type="region of interest" description="Disordered" evidence="17">
    <location>
        <begin position="1"/>
        <end position="29"/>
    </location>
</feature>
<comment type="caution">
    <text evidence="22">The sequence shown here is derived from an EMBL/GenBank/DDBJ whole genome shotgun (WGS) entry which is preliminary data.</text>
</comment>
<dbReference type="Pfam" id="PF00570">
    <property type="entry name" value="HRDC"/>
    <property type="match status" value="1"/>
</dbReference>
<evidence type="ECO:0000256" key="1">
    <source>
        <dbReference type="ARBA" id="ARBA00001946"/>
    </source>
</evidence>
<evidence type="ECO:0000256" key="5">
    <source>
        <dbReference type="ARBA" id="ARBA00022741"/>
    </source>
</evidence>
<evidence type="ECO:0000256" key="12">
    <source>
        <dbReference type="ARBA" id="ARBA00023172"/>
    </source>
</evidence>
<dbReference type="Proteomes" id="UP000018454">
    <property type="component" value="Unassembled WGS sequence"/>
</dbReference>
<dbReference type="GO" id="GO:0043590">
    <property type="term" value="C:bacterial nucleoid"/>
    <property type="evidence" value="ECO:0007669"/>
    <property type="project" value="TreeGrafter"/>
</dbReference>
<gene>
    <name evidence="22" type="primary">recQ</name>
    <name evidence="22" type="ORF">APO_0283</name>
</gene>
<keyword evidence="4" id="KW-0479">Metal-binding</keyword>
<feature type="domain" description="HRDC" evidence="19">
    <location>
        <begin position="566"/>
        <end position="641"/>
    </location>
</feature>
<evidence type="ECO:0000256" key="14">
    <source>
        <dbReference type="ARBA" id="ARBA00023235"/>
    </source>
</evidence>
<keyword evidence="6" id="KW-0227">DNA damage</keyword>
<dbReference type="InterPro" id="IPR004589">
    <property type="entry name" value="DNA_helicase_ATP-dep_RecQ"/>
</dbReference>
<evidence type="ECO:0000259" key="19">
    <source>
        <dbReference type="PROSITE" id="PS50967"/>
    </source>
</evidence>
<keyword evidence="12" id="KW-0233">DNA recombination</keyword>
<dbReference type="InterPro" id="IPR036388">
    <property type="entry name" value="WH-like_DNA-bd_sf"/>
</dbReference>
<dbReference type="InterPro" id="IPR011545">
    <property type="entry name" value="DEAD/DEAH_box_helicase_dom"/>
</dbReference>
<dbReference type="InterPro" id="IPR018982">
    <property type="entry name" value="RQC_domain"/>
</dbReference>
<dbReference type="InterPro" id="IPR036390">
    <property type="entry name" value="WH_DNA-bd_sf"/>
</dbReference>
<keyword evidence="5" id="KW-0547">Nucleotide-binding</keyword>
<feature type="domain" description="Helicase ATP-binding" evidence="20">
    <location>
        <begin position="64"/>
        <end position="232"/>
    </location>
</feature>
<evidence type="ECO:0000256" key="13">
    <source>
        <dbReference type="ARBA" id="ARBA00023204"/>
    </source>
</evidence>
<comment type="similarity">
    <text evidence="3">Belongs to the helicase family. RecQ subfamily.</text>
</comment>
<dbReference type="PANTHER" id="PTHR13710">
    <property type="entry name" value="DNA HELICASE RECQ FAMILY MEMBER"/>
    <property type="match status" value="1"/>
</dbReference>
<dbReference type="AlphaFoldDB" id="F1YQW3"/>
<dbReference type="Pfam" id="PF09382">
    <property type="entry name" value="RQC"/>
    <property type="match status" value="1"/>
</dbReference>
<dbReference type="SUPFAM" id="SSF47819">
    <property type="entry name" value="HRDC-like"/>
    <property type="match status" value="1"/>
</dbReference>
<evidence type="ECO:0000313" key="23">
    <source>
        <dbReference type="Proteomes" id="UP000018454"/>
    </source>
</evidence>
<dbReference type="SMART" id="SM00341">
    <property type="entry name" value="HRDC"/>
    <property type="match status" value="1"/>
</dbReference>
<dbReference type="InterPro" id="IPR014001">
    <property type="entry name" value="Helicase_ATP-bd"/>
</dbReference>
<dbReference type="EC" id="5.6.2.4" evidence="16"/>
<dbReference type="CDD" id="cd17920">
    <property type="entry name" value="DEXHc_RecQ"/>
    <property type="match status" value="1"/>
</dbReference>
<dbReference type="InterPro" id="IPR027417">
    <property type="entry name" value="P-loop_NTPase"/>
</dbReference>
<evidence type="ECO:0000256" key="8">
    <source>
        <dbReference type="ARBA" id="ARBA00022806"/>
    </source>
</evidence>
<evidence type="ECO:0000313" key="22">
    <source>
        <dbReference type="EMBL" id="EGE48998.1"/>
    </source>
</evidence>
<dbReference type="PROSITE" id="PS51192">
    <property type="entry name" value="HELICASE_ATP_BIND_1"/>
    <property type="match status" value="1"/>
</dbReference>
<evidence type="ECO:0000256" key="16">
    <source>
        <dbReference type="NCBIfam" id="TIGR01389"/>
    </source>
</evidence>
<dbReference type="FunFam" id="3.40.50.300:FF:000296">
    <property type="entry name" value="ATP-dependent DNA helicase RecQ"/>
    <property type="match status" value="1"/>
</dbReference>
<comment type="catalytic activity">
    <reaction evidence="15">
        <text>Couples ATP hydrolysis with the unwinding of duplex DNA by translocating in the 3'-5' direction.</text>
        <dbReference type="EC" id="5.6.2.4"/>
    </reaction>
</comment>
<dbReference type="GO" id="GO:0006310">
    <property type="term" value="P:DNA recombination"/>
    <property type="evidence" value="ECO:0007669"/>
    <property type="project" value="UniProtKB-UniRule"/>
</dbReference>
<keyword evidence="13" id="KW-0234">DNA repair</keyword>
<dbReference type="SUPFAM" id="SSF52540">
    <property type="entry name" value="P-loop containing nucleoside triphosphate hydrolases"/>
    <property type="match status" value="1"/>
</dbReference>
<dbReference type="Pfam" id="PF00270">
    <property type="entry name" value="DEAD"/>
    <property type="match status" value="1"/>
</dbReference>
<evidence type="ECO:0000256" key="9">
    <source>
        <dbReference type="ARBA" id="ARBA00022833"/>
    </source>
</evidence>
<dbReference type="GO" id="GO:0046872">
    <property type="term" value="F:metal ion binding"/>
    <property type="evidence" value="ECO:0007669"/>
    <property type="project" value="UniProtKB-KW"/>
</dbReference>
<keyword evidence="8 22" id="KW-0347">Helicase</keyword>
<dbReference type="GO" id="GO:0005737">
    <property type="term" value="C:cytoplasm"/>
    <property type="evidence" value="ECO:0007669"/>
    <property type="project" value="TreeGrafter"/>
</dbReference>
<dbReference type="PANTHER" id="PTHR13710:SF105">
    <property type="entry name" value="ATP-DEPENDENT DNA HELICASE Q1"/>
    <property type="match status" value="1"/>
</dbReference>
<evidence type="ECO:0000256" key="15">
    <source>
        <dbReference type="ARBA" id="ARBA00034617"/>
    </source>
</evidence>
<evidence type="ECO:0000256" key="10">
    <source>
        <dbReference type="ARBA" id="ARBA00022840"/>
    </source>
</evidence>
<proteinExistence type="inferred from homology"/>
<keyword evidence="7" id="KW-0378">Hydrolase</keyword>
<organism evidence="22 23">
    <name type="scientific">Acetobacter pomorum DM001</name>
    <dbReference type="NCBI Taxonomy" id="945681"/>
    <lineage>
        <taxon>Bacteria</taxon>
        <taxon>Pseudomonadati</taxon>
        <taxon>Pseudomonadota</taxon>
        <taxon>Alphaproteobacteria</taxon>
        <taxon>Acetobacterales</taxon>
        <taxon>Acetobacteraceae</taxon>
        <taxon>Acetobacter</taxon>
    </lineage>
</organism>
<dbReference type="SMART" id="SM00490">
    <property type="entry name" value="HELICc"/>
    <property type="match status" value="1"/>
</dbReference>
<dbReference type="InterPro" id="IPR001650">
    <property type="entry name" value="Helicase_C-like"/>
</dbReference>
<evidence type="ECO:0000256" key="7">
    <source>
        <dbReference type="ARBA" id="ARBA00022801"/>
    </source>
</evidence>
<dbReference type="InterPro" id="IPR006293">
    <property type="entry name" value="DNA_helicase_ATP-dep_RecQ_bac"/>
</dbReference>
<dbReference type="PROSITE" id="PS50967">
    <property type="entry name" value="HRDC"/>
    <property type="match status" value="1"/>
</dbReference>
<dbReference type="InterPro" id="IPR001763">
    <property type="entry name" value="Rhodanese-like_dom"/>
</dbReference>
<dbReference type="GO" id="GO:0009378">
    <property type="term" value="F:four-way junction helicase activity"/>
    <property type="evidence" value="ECO:0007669"/>
    <property type="project" value="TreeGrafter"/>
</dbReference>
<dbReference type="GO" id="GO:0043138">
    <property type="term" value="F:3'-5' DNA helicase activity"/>
    <property type="evidence" value="ECO:0007669"/>
    <property type="project" value="UniProtKB-EC"/>
</dbReference>
<dbReference type="Gene3D" id="1.10.150.80">
    <property type="entry name" value="HRDC domain"/>
    <property type="match status" value="1"/>
</dbReference>
<dbReference type="SUPFAM" id="SSF46785">
    <property type="entry name" value="Winged helix' DNA-binding domain"/>
    <property type="match status" value="1"/>
</dbReference>
<keyword evidence="10" id="KW-0067">ATP-binding</keyword>
<accession>F1YQW3</accession>
<dbReference type="EMBL" id="AEUP01000004">
    <property type="protein sequence ID" value="EGE48998.1"/>
    <property type="molecule type" value="Genomic_DNA"/>
</dbReference>
<evidence type="ECO:0000259" key="21">
    <source>
        <dbReference type="PROSITE" id="PS51194"/>
    </source>
</evidence>
<dbReference type="SMART" id="SM00487">
    <property type="entry name" value="DEXDc"/>
    <property type="match status" value="1"/>
</dbReference>
<dbReference type="GO" id="GO:0006260">
    <property type="term" value="P:DNA replication"/>
    <property type="evidence" value="ECO:0007669"/>
    <property type="project" value="InterPro"/>
</dbReference>
<evidence type="ECO:0000256" key="2">
    <source>
        <dbReference type="ARBA" id="ARBA00001947"/>
    </source>
</evidence>
<dbReference type="NCBIfam" id="TIGR00614">
    <property type="entry name" value="recQ_fam"/>
    <property type="match status" value="1"/>
</dbReference>
<dbReference type="NCBIfam" id="TIGR01389">
    <property type="entry name" value="recQ"/>
    <property type="match status" value="1"/>
</dbReference>
<dbReference type="GO" id="GO:0005524">
    <property type="term" value="F:ATP binding"/>
    <property type="evidence" value="ECO:0007669"/>
    <property type="project" value="UniProtKB-KW"/>
</dbReference>
<dbReference type="InterPro" id="IPR002121">
    <property type="entry name" value="HRDC_dom"/>
</dbReference>
<dbReference type="Pfam" id="PF16124">
    <property type="entry name" value="RecQ_Zn_bind"/>
    <property type="match status" value="1"/>
</dbReference>
<protein>
    <recommendedName>
        <fullName evidence="16">DNA helicase RecQ</fullName>
        <ecNumber evidence="16">5.6.2.4</ecNumber>
    </recommendedName>
</protein>
<dbReference type="SMART" id="SM00956">
    <property type="entry name" value="RQC"/>
    <property type="match status" value="1"/>
</dbReference>
<keyword evidence="14" id="KW-0413">Isomerase</keyword>
<dbReference type="InterPro" id="IPR032284">
    <property type="entry name" value="RecQ_Zn-bd"/>
</dbReference>
<dbReference type="PROSITE" id="PS50206">
    <property type="entry name" value="RHODANESE_3"/>
    <property type="match status" value="1"/>
</dbReference>
<dbReference type="GO" id="GO:0030894">
    <property type="term" value="C:replisome"/>
    <property type="evidence" value="ECO:0007669"/>
    <property type="project" value="TreeGrafter"/>
</dbReference>
<evidence type="ECO:0000256" key="4">
    <source>
        <dbReference type="ARBA" id="ARBA00022723"/>
    </source>
</evidence>
<keyword evidence="11" id="KW-0238">DNA-binding</keyword>
<comment type="cofactor">
    <cofactor evidence="2">
        <name>Zn(2+)</name>
        <dbReference type="ChEBI" id="CHEBI:29105"/>
    </cofactor>
</comment>
<dbReference type="GO" id="GO:0009432">
    <property type="term" value="P:SOS response"/>
    <property type="evidence" value="ECO:0007669"/>
    <property type="project" value="UniProtKB-UniRule"/>
</dbReference>
<evidence type="ECO:0000256" key="11">
    <source>
        <dbReference type="ARBA" id="ARBA00023125"/>
    </source>
</evidence>
<dbReference type="InterPro" id="IPR010997">
    <property type="entry name" value="HRDC-like_sf"/>
</dbReference>
<dbReference type="InterPro" id="IPR044876">
    <property type="entry name" value="HRDC_dom_sf"/>
</dbReference>
<evidence type="ECO:0000256" key="3">
    <source>
        <dbReference type="ARBA" id="ARBA00005446"/>
    </source>
</evidence>
<sequence>MAPAAWRSNWPTPDRMTETGSISTPSQFSHNRLERDRFAGKPPQEVLQAVFGFPGFRSLQAQAVECVMEGRDTLVLMPTGGGKSVCYQIPALCREGMGLVISPLIALMDDQVAGLRQLGINAAALHSELEGDEAAKIRSDLANGRIDLLYISPERLLSSGTLDRLVRIPLSVIAIDEAHCISAWGHEFRPEYRALTALPRHFPHVPRIALTATADERTREDILTALDMPHAEVLVSSFHRPNLNISVQPKASETRQLITALERHKDAASIVYCGSRARTERMAASLRERGWPALAYHAGLSPIEKRAALLRFRSGEPLVIVATVAFGMGIDRPDVRAVVHLDMPSSPEAYYQQIGRAGRDGLPSDTLLLYGGEDMARARYWLDQSAAPESEKRIMRSRLEAMIALTETTGCRTRALLHCFGEELAEPCGHCDNCLHPVLTFDGTEAARKLLSAVYRTGQCFGALHVISVLRGKTTEAVKRNGHDKLTVWGIGKDKSEQFWRGVVRQLIARGALRTEGQYGGLILNQNVARPILRGEEDIHLRADPVVETASRISDRSSQSAGITLTEDSKALFDALRQWRREEAQEQEIPPYVIFHDSVLRDIAMEKPSDLDELGDIKGVGRSKLERYGEAVLEVLETAQA</sequence>
<dbReference type="Pfam" id="PF00271">
    <property type="entry name" value="Helicase_C"/>
    <property type="match status" value="1"/>
</dbReference>
<dbReference type="GO" id="GO:0003677">
    <property type="term" value="F:DNA binding"/>
    <property type="evidence" value="ECO:0007669"/>
    <property type="project" value="UniProtKB-KW"/>
</dbReference>
<dbReference type="GO" id="GO:0016787">
    <property type="term" value="F:hydrolase activity"/>
    <property type="evidence" value="ECO:0007669"/>
    <property type="project" value="UniProtKB-KW"/>
</dbReference>
<evidence type="ECO:0000256" key="17">
    <source>
        <dbReference type="SAM" id="MobiDB-lite"/>
    </source>
</evidence>
<evidence type="ECO:0000259" key="18">
    <source>
        <dbReference type="PROSITE" id="PS50206"/>
    </source>
</evidence>
<feature type="compositionally biased region" description="Polar residues" evidence="17">
    <location>
        <begin position="18"/>
        <end position="29"/>
    </location>
</feature>
<feature type="domain" description="Rhodanese" evidence="18">
    <location>
        <begin position="222"/>
        <end position="304"/>
    </location>
</feature>
<comment type="cofactor">
    <cofactor evidence="1">
        <name>Mg(2+)</name>
        <dbReference type="ChEBI" id="CHEBI:18420"/>
    </cofactor>
</comment>
<dbReference type="Gene3D" id="1.10.10.10">
    <property type="entry name" value="Winged helix-like DNA-binding domain superfamily/Winged helix DNA-binding domain"/>
    <property type="match status" value="1"/>
</dbReference>
<dbReference type="PROSITE" id="PS51194">
    <property type="entry name" value="HELICASE_CTER"/>
    <property type="match status" value="1"/>
</dbReference>
<dbReference type="Gene3D" id="3.40.50.300">
    <property type="entry name" value="P-loop containing nucleotide triphosphate hydrolases"/>
    <property type="match status" value="2"/>
</dbReference>
<reference evidence="22 23" key="1">
    <citation type="journal article" date="2011" name="Science">
        <title>Drosophila microbiome modulates host developmental and metabolic homeostasis via insulin signaling.</title>
        <authorList>
            <person name="Shin S.C."/>
            <person name="Kim S.H."/>
            <person name="You H."/>
            <person name="Kim B."/>
            <person name="Kim A.C."/>
            <person name="Lee K.A."/>
            <person name="Yoon J.H."/>
            <person name="Ryu J.H."/>
            <person name="Lee W.J."/>
        </authorList>
    </citation>
    <scope>NUCLEOTIDE SEQUENCE [LARGE SCALE GENOMIC DNA]</scope>
    <source>
        <strain evidence="22 23">DM001</strain>
    </source>
</reference>
<keyword evidence="9" id="KW-0862">Zinc</keyword>
<feature type="domain" description="Helicase C-terminal" evidence="21">
    <location>
        <begin position="253"/>
        <end position="403"/>
    </location>
</feature>
<name>F1YQW3_9PROT</name>
<dbReference type="GO" id="GO:0006281">
    <property type="term" value="P:DNA repair"/>
    <property type="evidence" value="ECO:0007669"/>
    <property type="project" value="UniProtKB-KW"/>
</dbReference>